<dbReference type="EMBL" id="CAJPWZ010003318">
    <property type="protein sequence ID" value="CAG2256982.1"/>
    <property type="molecule type" value="Genomic_DNA"/>
</dbReference>
<dbReference type="GO" id="GO:0016301">
    <property type="term" value="F:kinase activity"/>
    <property type="evidence" value="ECO:0007669"/>
    <property type="project" value="InterPro"/>
</dbReference>
<dbReference type="InterPro" id="IPR001206">
    <property type="entry name" value="Diacylglycerol_kinase_cat_dom"/>
</dbReference>
<dbReference type="GO" id="GO:0015074">
    <property type="term" value="P:DNA integration"/>
    <property type="evidence" value="ECO:0007669"/>
    <property type="project" value="InterPro"/>
</dbReference>
<name>A0A8S3VJS1_MYTED</name>
<reference evidence="4" key="1">
    <citation type="submission" date="2021-03" db="EMBL/GenBank/DDBJ databases">
        <authorList>
            <person name="Bekaert M."/>
        </authorList>
    </citation>
    <scope>NUCLEOTIDE SEQUENCE</scope>
</reference>
<keyword evidence="1" id="KW-0677">Repeat</keyword>
<proteinExistence type="predicted"/>
<dbReference type="OrthoDB" id="530923at2759"/>
<feature type="domain" description="DAGKc" evidence="3">
    <location>
        <begin position="147"/>
        <end position="257"/>
    </location>
</feature>
<dbReference type="GO" id="GO:0003677">
    <property type="term" value="F:DNA binding"/>
    <property type="evidence" value="ECO:0007669"/>
    <property type="project" value="InterPro"/>
</dbReference>
<dbReference type="InterPro" id="IPR024372">
    <property type="entry name" value="Ecm29_N"/>
</dbReference>
<dbReference type="InterPro" id="IPR016064">
    <property type="entry name" value="NAD/diacylglycerol_kinase_sf"/>
</dbReference>
<keyword evidence="5" id="KW-1185">Reference proteome</keyword>
<protein>
    <submittedName>
        <fullName evidence="4">ECM29</fullName>
    </submittedName>
</protein>
<gene>
    <name evidence="4" type="ORF">MEDL_68272</name>
</gene>
<evidence type="ECO:0000313" key="5">
    <source>
        <dbReference type="Proteomes" id="UP000683360"/>
    </source>
</evidence>
<dbReference type="GO" id="GO:0005737">
    <property type="term" value="C:cytoplasm"/>
    <property type="evidence" value="ECO:0007669"/>
    <property type="project" value="TreeGrafter"/>
</dbReference>
<dbReference type="GO" id="GO:0006310">
    <property type="term" value="P:DNA recombination"/>
    <property type="evidence" value="ECO:0007669"/>
    <property type="project" value="InterPro"/>
</dbReference>
<comment type="caution">
    <text evidence="4">The sequence shown here is derived from an EMBL/GenBank/DDBJ whole genome shotgun (WGS) entry which is preliminary data.</text>
</comment>
<dbReference type="InterPro" id="IPR017438">
    <property type="entry name" value="ATP-NAD_kinase_N"/>
</dbReference>
<dbReference type="InterPro" id="IPR013762">
    <property type="entry name" value="Integrase-like_cat_sf"/>
</dbReference>
<dbReference type="GO" id="GO:0043248">
    <property type="term" value="P:proteasome assembly"/>
    <property type="evidence" value="ECO:0007669"/>
    <property type="project" value="InterPro"/>
</dbReference>
<feature type="region of interest" description="Disordered" evidence="2">
    <location>
        <begin position="435"/>
        <end position="465"/>
    </location>
</feature>
<dbReference type="GO" id="GO:0060090">
    <property type="term" value="F:molecular adaptor activity"/>
    <property type="evidence" value="ECO:0007669"/>
    <property type="project" value="InterPro"/>
</dbReference>
<dbReference type="Pfam" id="PF25561">
    <property type="entry name" value="QRICH1"/>
    <property type="match status" value="1"/>
</dbReference>
<dbReference type="GO" id="GO:0036503">
    <property type="term" value="P:ERAD pathway"/>
    <property type="evidence" value="ECO:0007669"/>
    <property type="project" value="TreeGrafter"/>
</dbReference>
<dbReference type="AlphaFoldDB" id="A0A8S3VJS1"/>
<evidence type="ECO:0000256" key="2">
    <source>
        <dbReference type="SAM" id="MobiDB-lite"/>
    </source>
</evidence>
<organism evidence="4 5">
    <name type="scientific">Mytilus edulis</name>
    <name type="common">Blue mussel</name>
    <dbReference type="NCBI Taxonomy" id="6550"/>
    <lineage>
        <taxon>Eukaryota</taxon>
        <taxon>Metazoa</taxon>
        <taxon>Spiralia</taxon>
        <taxon>Lophotrochozoa</taxon>
        <taxon>Mollusca</taxon>
        <taxon>Bivalvia</taxon>
        <taxon>Autobranchia</taxon>
        <taxon>Pteriomorphia</taxon>
        <taxon>Mytilida</taxon>
        <taxon>Mytiloidea</taxon>
        <taxon>Mytilidae</taxon>
        <taxon>Mytilinae</taxon>
        <taxon>Mytilus</taxon>
    </lineage>
</organism>
<evidence type="ECO:0000256" key="1">
    <source>
        <dbReference type="ARBA" id="ARBA00022737"/>
    </source>
</evidence>
<dbReference type="Gene3D" id="3.40.50.10330">
    <property type="entry name" value="Probable inorganic polyphosphate/atp-NAD kinase, domain 1"/>
    <property type="match status" value="1"/>
</dbReference>
<dbReference type="Proteomes" id="UP000683360">
    <property type="component" value="Unassembled WGS sequence"/>
</dbReference>
<dbReference type="PANTHER" id="PTHR23346">
    <property type="entry name" value="TRANSLATIONAL ACTIVATOR GCN1-RELATED"/>
    <property type="match status" value="1"/>
</dbReference>
<dbReference type="Pfam" id="PF13001">
    <property type="entry name" value="ECM29_N"/>
    <property type="match status" value="1"/>
</dbReference>
<dbReference type="Gene3D" id="1.10.443.10">
    <property type="entry name" value="Intergrase catalytic core"/>
    <property type="match status" value="1"/>
</dbReference>
<dbReference type="GO" id="GO:0005634">
    <property type="term" value="C:nucleus"/>
    <property type="evidence" value="ECO:0007669"/>
    <property type="project" value="TreeGrafter"/>
</dbReference>
<dbReference type="SUPFAM" id="SSF111331">
    <property type="entry name" value="NAD kinase/diacylglycerol kinase-like"/>
    <property type="match status" value="1"/>
</dbReference>
<dbReference type="Pfam" id="PF25382">
    <property type="entry name" value="PH_CERK"/>
    <property type="match status" value="1"/>
</dbReference>
<dbReference type="PROSITE" id="PS50146">
    <property type="entry name" value="DAGK"/>
    <property type="match status" value="1"/>
</dbReference>
<sequence>MADYGDPIFQSTLHIQKIAHQVALTSSHLIWEQASKGGPLDSPSSEPLFCHRNANTVPLREVIIATHEKDKQNPSLPSVNKSQGGKAKDTTHLYIELQCPSFIVNILSRGSKHKWKYKKLSFVCQDSHLCSQWVRNINDALDNPDFKRPKHLLVFVNPYGGKRQGPSLYKEKVAPLFEMAGIKTEVITTQRANHARDTLLEHDLQKVDGVVCVGGDGMFSELLNGLCERKLKEVDLEQTQEQNPIPPDIRIGIIPAGLIERVFLRIGSAETDDQLQTALAKFLTPVILKLNSGDEAVRKKVMELLVHINKRLKSLNKVQLPVESLITQYLDPSASSIITVSHQKRRWDILGLEPAKQAELVPLLIKCLDGKPNTQQDSILHLMMPALEHVKMPQDDKQKQQIFGLTEKPLIVKVMLDYMMDILLLPYNAHISTPTQTRPSTAPAGGPGPTTTLPPPGLSEYSKRRVLGDSPLNPEALEKAKIGVLKFLGSGLIEEKMVVCHYVIASSDTRHSVATAADLELKRITGSVDWNSLDILNKLYTIFQGTIDIKGKSKMNQLVGIGTFELKEEVSENDLMLLPTQDLVKYENEPVVCEAAAPRRFSVPLSDSDLQERILKAIPKKTRNNNKWALGVWVAWTLERNLYQETITDGGNAIPSDPNLLSNELLNYWMAHFIQECRRVDTSPYPPNSLVQLASGIQRYLRTDCNRNDVSLFEKDSSTFAFFRKCLDSRMKELTNNGIGTNVKRADPILTTDEEAMWDSGVFNYEHKQLDASQFRISVDTIGNKLLHYTGRLCKNVQGGLNNRNVDVKRITQKSDPTNPRCLVTIYEKYLSLIPREGRFYRKPLPHKANDGSIRFSVQPIGINTLSSKMKELFKAGISTTDRNITNHSGKVTCCTTLFNAGFSDSTVKSRSGHRSTAVDTYKRPLETLQDNVSKALQPPVPTSKNVKQENDLSIAKSNQHSFKTKKTIIVP</sequence>
<accession>A0A8S3VJS1</accession>
<dbReference type="PANTHER" id="PTHR23346:SF19">
    <property type="entry name" value="PROTEASOME ADAPTER AND SCAFFOLD PROTEIN ECM29"/>
    <property type="match status" value="1"/>
</dbReference>
<evidence type="ECO:0000259" key="3">
    <source>
        <dbReference type="PROSITE" id="PS50146"/>
    </source>
</evidence>
<dbReference type="InterPro" id="IPR057926">
    <property type="entry name" value="QRICH1_dom"/>
</dbReference>
<evidence type="ECO:0000313" key="4">
    <source>
        <dbReference type="EMBL" id="CAG2256982.1"/>
    </source>
</evidence>
<dbReference type="InterPro" id="IPR057465">
    <property type="entry name" value="CERK_PH"/>
</dbReference>
<dbReference type="SMART" id="SM00046">
    <property type="entry name" value="DAGKc"/>
    <property type="match status" value="1"/>
</dbReference>